<dbReference type="SUPFAM" id="SSF63737">
    <property type="entry name" value="Leukotriene A4 hydrolase N-terminal domain"/>
    <property type="match status" value="1"/>
</dbReference>
<gene>
    <name evidence="15" type="primary">trf2</name>
    <name evidence="15" type="synonym">trf3</name>
</gene>
<dbReference type="GO" id="GO:0042277">
    <property type="term" value="F:peptide binding"/>
    <property type="evidence" value="ECO:0007669"/>
    <property type="project" value="TreeGrafter"/>
</dbReference>
<evidence type="ECO:0000256" key="8">
    <source>
        <dbReference type="PIRSR" id="PIRSR634016-1"/>
    </source>
</evidence>
<dbReference type="CDD" id="cd09601">
    <property type="entry name" value="M1_APN-Q_like"/>
    <property type="match status" value="1"/>
</dbReference>
<name>A0A075HIR5_9ARCH</name>
<feature type="binding site" evidence="9">
    <location>
        <position position="317"/>
    </location>
    <ligand>
        <name>Zn(2+)</name>
        <dbReference type="ChEBI" id="CHEBI:29105"/>
        <note>catalytic</note>
    </ligand>
</feature>
<dbReference type="EC" id="3.4.11.-" evidence="11"/>
<evidence type="ECO:0000256" key="1">
    <source>
        <dbReference type="ARBA" id="ARBA00010136"/>
    </source>
</evidence>
<keyword evidence="6 9" id="KW-0862">Zinc</keyword>
<sequence length="835" mass="96610">MQSMGYVIPTNYELKFEPLFNNFTFNGIEIITVNLQKSTNLIILDAAELKIKNCHVIRGTKIITAKPSLNEKDEKLVIKLAKKIKGKAKLCIEFTGILNDRLLGFYKSQYKDNRGKTKYLATTQFEAADARRAFPCWDEPAVKATFDISLLVDKHLDAISNMPITSKKTVDSKILYKFGRTPIMSTYLLYLGVGEFEYLHGKLRNIKIRIVTTKGNKNKGKLSLDFTKKFLSEYEKYFGIKYPLPKLDMIAIPDFAAGAMENWGAITFREAILLYDPKKSSTRTKQYIAEVISHEIAHQWFGNLVTMKWWNDLWLNESFATFMATKIVDKFYPEWDLWDQFLDNAMLQAMSLDSLRNSHPINVDVKHPAQIREIFDVISYDKGGSVLRMLENYVGVENFRSGLKHYLTKHKYSNAEGQDLWDSIGKVARKPVSSMMKTWIDQVGYPVIDVRRENSKILLTQRRFLSDGSKSSKGKWAIPISIEEGNHQSSILLKTRSSKLSLKNTDSNFIINSGRYGFYRIQYDDNTLAKLSLLIDEKILNHVDRWSLQNDLFSHCVSGVNQLQEYLDFTTSYHDEDNYITLLNLAQNLYYIYKLTIKEKFSEEIRTYTIQFLGAIFDRLGWDSKKNEKHTDALLRSFVITALGKLGDDDILAEAKRRFAKFLKNKNSLSADLQEPVFALTAWQGDKKTYNKLLSLYRKAVLQEEKLRFLGAMCSFKQKNLLLKTLAYSLTPEVRSQNIRVPIMSVSANIHGRDILWPWLNKHWKKLVRKFGVGNPLANRIVASIGPVINDKQEKEVRNFFKKNPMPGTERILEQTLERVRIRSKFLRCIKKEFM</sequence>
<dbReference type="GO" id="GO:0006508">
    <property type="term" value="P:proteolysis"/>
    <property type="evidence" value="ECO:0007669"/>
    <property type="project" value="UniProtKB-KW"/>
</dbReference>
<dbReference type="GO" id="GO:0043171">
    <property type="term" value="P:peptide catabolic process"/>
    <property type="evidence" value="ECO:0007669"/>
    <property type="project" value="TreeGrafter"/>
</dbReference>
<evidence type="ECO:0000256" key="3">
    <source>
        <dbReference type="ARBA" id="ARBA00022670"/>
    </source>
</evidence>
<dbReference type="GO" id="GO:0008270">
    <property type="term" value="F:zinc ion binding"/>
    <property type="evidence" value="ECO:0007669"/>
    <property type="project" value="UniProtKB-UniRule"/>
</dbReference>
<dbReference type="SUPFAM" id="SSF55486">
    <property type="entry name" value="Metalloproteases ('zincins'), catalytic domain"/>
    <property type="match status" value="1"/>
</dbReference>
<evidence type="ECO:0000259" key="12">
    <source>
        <dbReference type="Pfam" id="PF01433"/>
    </source>
</evidence>
<feature type="active site" description="Proton acceptor" evidence="8">
    <location>
        <position position="295"/>
    </location>
</feature>
<evidence type="ECO:0000256" key="10">
    <source>
        <dbReference type="PIRSR" id="PIRSR634016-4"/>
    </source>
</evidence>
<feature type="domain" description="ERAP1-like C-terminal" evidence="13">
    <location>
        <begin position="509"/>
        <end position="821"/>
    </location>
</feature>
<dbReference type="GO" id="GO:0016020">
    <property type="term" value="C:membrane"/>
    <property type="evidence" value="ECO:0007669"/>
    <property type="project" value="TreeGrafter"/>
</dbReference>
<evidence type="ECO:0000256" key="5">
    <source>
        <dbReference type="ARBA" id="ARBA00022801"/>
    </source>
</evidence>
<dbReference type="PANTHER" id="PTHR11533">
    <property type="entry name" value="PROTEASE M1 ZINC METALLOPROTEASE"/>
    <property type="match status" value="1"/>
</dbReference>
<dbReference type="Gene3D" id="2.60.40.1910">
    <property type="match status" value="1"/>
</dbReference>
<dbReference type="InterPro" id="IPR042097">
    <property type="entry name" value="Aminopeptidase_N-like_N_sf"/>
</dbReference>
<dbReference type="FunFam" id="1.10.390.10:FF:000006">
    <property type="entry name" value="Puromycin-sensitive aminopeptidase"/>
    <property type="match status" value="1"/>
</dbReference>
<dbReference type="Gene3D" id="2.60.40.1730">
    <property type="entry name" value="tricorn interacting facor f3 domain"/>
    <property type="match status" value="1"/>
</dbReference>
<dbReference type="GO" id="GO:0070006">
    <property type="term" value="F:metalloaminopeptidase activity"/>
    <property type="evidence" value="ECO:0007669"/>
    <property type="project" value="TreeGrafter"/>
</dbReference>
<evidence type="ECO:0000256" key="9">
    <source>
        <dbReference type="PIRSR" id="PIRSR634016-3"/>
    </source>
</evidence>
<evidence type="ECO:0000256" key="11">
    <source>
        <dbReference type="RuleBase" id="RU364040"/>
    </source>
</evidence>
<feature type="site" description="Transition state stabilizer" evidence="10">
    <location>
        <position position="380"/>
    </location>
</feature>
<organism evidence="15">
    <name type="scientific">uncultured marine thaumarchaeote KM3_73_E02</name>
    <dbReference type="NCBI Taxonomy" id="1456267"/>
    <lineage>
        <taxon>Archaea</taxon>
        <taxon>Nitrososphaerota</taxon>
        <taxon>environmental samples</taxon>
    </lineage>
</organism>
<evidence type="ECO:0000256" key="4">
    <source>
        <dbReference type="ARBA" id="ARBA00022723"/>
    </source>
</evidence>
<keyword evidence="2 11" id="KW-0031">Aminopeptidase</keyword>
<feature type="domain" description="Aminopeptidase N-like N-terminal" evidence="14">
    <location>
        <begin position="9"/>
        <end position="188"/>
    </location>
</feature>
<reference evidence="15" key="1">
    <citation type="journal article" date="2014" name="Genome Biol. Evol.">
        <title>Pangenome evidence for extensive interdomain horizontal transfer affecting lineage core and shell genes in uncultured planktonic thaumarchaeota and euryarchaeota.</title>
        <authorList>
            <person name="Deschamps P."/>
            <person name="Zivanovic Y."/>
            <person name="Moreira D."/>
            <person name="Rodriguez-Valera F."/>
            <person name="Lopez-Garcia P."/>
        </authorList>
    </citation>
    <scope>NUCLEOTIDE SEQUENCE</scope>
</reference>
<dbReference type="InterPro" id="IPR034016">
    <property type="entry name" value="M1_APN-typ"/>
</dbReference>
<evidence type="ECO:0000259" key="14">
    <source>
        <dbReference type="Pfam" id="PF17900"/>
    </source>
</evidence>
<feature type="binding site" evidence="9">
    <location>
        <position position="294"/>
    </location>
    <ligand>
        <name>Zn(2+)</name>
        <dbReference type="ChEBI" id="CHEBI:29105"/>
        <note>catalytic</note>
    </ligand>
</feature>
<accession>A0A075HIR5</accession>
<feature type="domain" description="Peptidase M1 membrane alanine aminopeptidase" evidence="12">
    <location>
        <begin position="223"/>
        <end position="439"/>
    </location>
</feature>
<dbReference type="InterPro" id="IPR014782">
    <property type="entry name" value="Peptidase_M1_dom"/>
</dbReference>
<dbReference type="FunFam" id="2.60.40.1730:FF:000002">
    <property type="entry name" value="Aminopeptidase"/>
    <property type="match status" value="1"/>
</dbReference>
<keyword evidence="7 11" id="KW-0482">Metalloprotease</keyword>
<dbReference type="GO" id="GO:0005615">
    <property type="term" value="C:extracellular space"/>
    <property type="evidence" value="ECO:0007669"/>
    <property type="project" value="TreeGrafter"/>
</dbReference>
<dbReference type="Pfam" id="PF01433">
    <property type="entry name" value="Peptidase_M1"/>
    <property type="match status" value="1"/>
</dbReference>
<evidence type="ECO:0000256" key="7">
    <source>
        <dbReference type="ARBA" id="ARBA00023049"/>
    </source>
</evidence>
<comment type="cofactor">
    <cofactor evidence="9 11">
        <name>Zn(2+)</name>
        <dbReference type="ChEBI" id="CHEBI:29105"/>
    </cofactor>
    <text evidence="9 11">Binds 1 zinc ion per subunit.</text>
</comment>
<dbReference type="GO" id="GO:0005737">
    <property type="term" value="C:cytoplasm"/>
    <property type="evidence" value="ECO:0007669"/>
    <property type="project" value="TreeGrafter"/>
</dbReference>
<evidence type="ECO:0000256" key="2">
    <source>
        <dbReference type="ARBA" id="ARBA00022438"/>
    </source>
</evidence>
<comment type="similarity">
    <text evidence="1 11">Belongs to the peptidase M1 family.</text>
</comment>
<keyword evidence="5 11" id="KW-0378">Hydrolase</keyword>
<dbReference type="InterPro" id="IPR001930">
    <property type="entry name" value="Peptidase_M1"/>
</dbReference>
<dbReference type="InterPro" id="IPR024571">
    <property type="entry name" value="ERAP1-like_C_dom"/>
</dbReference>
<protein>
    <recommendedName>
        <fullName evidence="11">Aminopeptidase</fullName>
        <ecNumber evidence="11">3.4.11.-</ecNumber>
    </recommendedName>
</protein>
<feature type="binding site" evidence="9">
    <location>
        <position position="298"/>
    </location>
    <ligand>
        <name>Zn(2+)</name>
        <dbReference type="ChEBI" id="CHEBI:29105"/>
        <note>catalytic</note>
    </ligand>
</feature>
<evidence type="ECO:0000259" key="13">
    <source>
        <dbReference type="Pfam" id="PF11838"/>
    </source>
</evidence>
<evidence type="ECO:0000313" key="15">
    <source>
        <dbReference type="EMBL" id="AIF16296.1"/>
    </source>
</evidence>
<dbReference type="EMBL" id="KF901051">
    <property type="protein sequence ID" value="AIF16296.1"/>
    <property type="molecule type" value="Genomic_DNA"/>
</dbReference>
<dbReference type="Pfam" id="PF17900">
    <property type="entry name" value="Peptidase_M1_N"/>
    <property type="match status" value="1"/>
</dbReference>
<dbReference type="PRINTS" id="PR00756">
    <property type="entry name" value="ALADIPTASE"/>
</dbReference>
<evidence type="ECO:0000256" key="6">
    <source>
        <dbReference type="ARBA" id="ARBA00022833"/>
    </source>
</evidence>
<keyword evidence="4 9" id="KW-0479">Metal-binding</keyword>
<dbReference type="AlphaFoldDB" id="A0A075HIR5"/>
<dbReference type="InterPro" id="IPR045357">
    <property type="entry name" value="Aminopeptidase_N-like_N"/>
</dbReference>
<dbReference type="InterPro" id="IPR027268">
    <property type="entry name" value="Peptidase_M4/M1_CTD_sf"/>
</dbReference>
<proteinExistence type="inferred from homology"/>
<dbReference type="InterPro" id="IPR050344">
    <property type="entry name" value="Peptidase_M1_aminopeptidases"/>
</dbReference>
<dbReference type="Gene3D" id="1.10.390.10">
    <property type="entry name" value="Neutral Protease Domain 2"/>
    <property type="match status" value="1"/>
</dbReference>
<dbReference type="Pfam" id="PF11838">
    <property type="entry name" value="ERAP1_C"/>
    <property type="match status" value="1"/>
</dbReference>
<dbReference type="FunFam" id="1.25.50.20:FF:000002">
    <property type="entry name" value="Aminopeptidase"/>
    <property type="match status" value="1"/>
</dbReference>
<dbReference type="Gene3D" id="1.25.50.20">
    <property type="match status" value="1"/>
</dbReference>
<dbReference type="PANTHER" id="PTHR11533:SF174">
    <property type="entry name" value="PUROMYCIN-SENSITIVE AMINOPEPTIDASE-RELATED"/>
    <property type="match status" value="1"/>
</dbReference>
<keyword evidence="3 11" id="KW-0645">Protease</keyword>